<sequence>MTTAVSSSAPLGNESIITGEAIELEVRPASGPLRALAGIIDAGLWVATGIFAMLMYTRFGPVLNPAQAQTLLILGIAALTFGIPFLIEWLTGGRSLGKTVVGIRVLREDGGPVRLRHVFVRALVGVVENWATFGALATVVSLANARGRRLGDLLAGTYCVRMRDVESDPYPLVLPPELTEWVRTADIAPIPSNLSNRARIFLTRSATMSPQARQTHAESLAAELEGFVSPPSPAGTHPERFMAAVLVRRRNEEYLSLLRHREAVR</sequence>
<dbReference type="InterPro" id="IPR010432">
    <property type="entry name" value="RDD"/>
</dbReference>
<dbReference type="AlphaFoldDB" id="A0A1Q5Q5H0"/>
<proteinExistence type="predicted"/>
<dbReference type="OrthoDB" id="9787732at2"/>
<comment type="caution">
    <text evidence="7">The sequence shown here is derived from an EMBL/GenBank/DDBJ whole genome shotgun (WGS) entry which is preliminary data.</text>
</comment>
<dbReference type="Proteomes" id="UP000185628">
    <property type="component" value="Unassembled WGS sequence"/>
</dbReference>
<dbReference type="PANTHER" id="PTHR38480:SF1">
    <property type="entry name" value="SLR0254 PROTEIN"/>
    <property type="match status" value="1"/>
</dbReference>
<name>A0A1Q5Q5H0_9ACTO</name>
<evidence type="ECO:0000256" key="1">
    <source>
        <dbReference type="ARBA" id="ARBA00004141"/>
    </source>
</evidence>
<protein>
    <recommendedName>
        <fullName evidence="6">RDD domain-containing protein</fullName>
    </recommendedName>
</protein>
<evidence type="ECO:0000256" key="4">
    <source>
        <dbReference type="ARBA" id="ARBA00023136"/>
    </source>
</evidence>
<feature type="transmembrane region" description="Helical" evidence="5">
    <location>
        <begin position="68"/>
        <end position="87"/>
    </location>
</feature>
<keyword evidence="4 5" id="KW-0472">Membrane</keyword>
<evidence type="ECO:0000256" key="2">
    <source>
        <dbReference type="ARBA" id="ARBA00022692"/>
    </source>
</evidence>
<evidence type="ECO:0000256" key="5">
    <source>
        <dbReference type="SAM" id="Phobius"/>
    </source>
</evidence>
<dbReference type="Pfam" id="PF06271">
    <property type="entry name" value="RDD"/>
    <property type="match status" value="1"/>
</dbReference>
<organism evidence="7 8">
    <name type="scientific">Bowdeniella nasicola</name>
    <dbReference type="NCBI Taxonomy" id="208480"/>
    <lineage>
        <taxon>Bacteria</taxon>
        <taxon>Bacillati</taxon>
        <taxon>Actinomycetota</taxon>
        <taxon>Actinomycetes</taxon>
        <taxon>Actinomycetales</taxon>
        <taxon>Actinomycetaceae</taxon>
        <taxon>Bowdeniella</taxon>
    </lineage>
</organism>
<feature type="transmembrane region" description="Helical" evidence="5">
    <location>
        <begin position="35"/>
        <end position="56"/>
    </location>
</feature>
<keyword evidence="3 5" id="KW-1133">Transmembrane helix</keyword>
<dbReference type="PANTHER" id="PTHR38480">
    <property type="entry name" value="SLR0254 PROTEIN"/>
    <property type="match status" value="1"/>
</dbReference>
<dbReference type="GO" id="GO:0016020">
    <property type="term" value="C:membrane"/>
    <property type="evidence" value="ECO:0007669"/>
    <property type="project" value="UniProtKB-SubCell"/>
</dbReference>
<feature type="domain" description="RDD" evidence="6">
    <location>
        <begin position="34"/>
        <end position="156"/>
    </location>
</feature>
<evidence type="ECO:0000259" key="6">
    <source>
        <dbReference type="Pfam" id="PF06271"/>
    </source>
</evidence>
<keyword evidence="2 5" id="KW-0812">Transmembrane</keyword>
<gene>
    <name evidence="7" type="ORF">BSZ39_01295</name>
</gene>
<reference evidence="8" key="1">
    <citation type="submission" date="2016-12" db="EMBL/GenBank/DDBJ databases">
        <authorList>
            <person name="Meng X."/>
        </authorList>
    </citation>
    <scope>NUCLEOTIDE SEQUENCE [LARGE SCALE GENOMIC DNA]</scope>
    <source>
        <strain evidence="8">DSM 19116</strain>
    </source>
</reference>
<dbReference type="EMBL" id="MQVR01000004">
    <property type="protein sequence ID" value="OKL54939.1"/>
    <property type="molecule type" value="Genomic_DNA"/>
</dbReference>
<comment type="subcellular location">
    <subcellularLocation>
        <location evidence="1">Membrane</location>
        <topology evidence="1">Multi-pass membrane protein</topology>
    </subcellularLocation>
</comment>
<evidence type="ECO:0000313" key="8">
    <source>
        <dbReference type="Proteomes" id="UP000185628"/>
    </source>
</evidence>
<dbReference type="RefSeq" id="WP_073715597.1">
    <property type="nucleotide sequence ID" value="NZ_MQVR01000004.1"/>
</dbReference>
<accession>A0A1Q5Q5H0</accession>
<evidence type="ECO:0000256" key="3">
    <source>
        <dbReference type="ARBA" id="ARBA00022989"/>
    </source>
</evidence>
<feature type="transmembrane region" description="Helical" evidence="5">
    <location>
        <begin position="118"/>
        <end position="143"/>
    </location>
</feature>
<keyword evidence="8" id="KW-1185">Reference proteome</keyword>
<evidence type="ECO:0000313" key="7">
    <source>
        <dbReference type="EMBL" id="OKL54939.1"/>
    </source>
</evidence>